<sequence>MGASSKQDRLKDVKVKHPDKGAVGRLVRTEVDLSDVIPPGVFDQSSSTIYRSRRKPSATGAVVSGIRKAEWKLEGLHKARKPNRGDSLLRTPMDAEDYYVDDVIEEEREDVSESDGVWESDSSASRVACQASIKGSSSNVMDEVTKDLPPIIHEYSIPSGNTANLSKNWEIPKDAVVISSPNSDLNQVKSHMNNDVMDKDGEGYTMVTEKAGNARTATVKGYTTGDIHPNISGSKGSNWNGGNNKRGSYNTDKQGHNGKESVDFGKKEEKVEKGKGLKGSQKENNFGSCRTSFHPVCAREAKHIMEIWGKFGCDDVELRAFCLKHSGRQKDHSPHLENLSVGVEDVKVNDYSNFTQLLKKFIERGKVNLKDVASEINVSANLLASNLADDSLPPDLHGRIVKWLKSHAHVGGLQKNLKLKLVSPCISKAEKEFVALENNVGNSPVKSAPHRRRTKGNIRVLKDNSLILSLKRISGDDGVVMDGDKNGGLEESSPDSMEKISAESCPASDLLVNNSDSGQTEAIESKCDTRVNSNLGNHDCLNPMNDIPDTIRTEALHDSYVHPLILLQNQVLSKINADKEDTLSCISQNQNSPSTESSCDIEKTKLINMSPIDELEGELVYYQHHLLCNAVSRKHLGDDLVSKVIKGRKERRHKEAQVVIAAAAASSRLSSFRKDTLEESAHHENKVKIKAFGGRSAVHAQPKETHPKLSVTWTPPEMNIDSSPSSLDYKGHSRVCDVCTREETILNPVIICSSCKKQGVPSFSYSAKLSRVVECCLCGGTTGAFRKSTDGQWIHAFCAEWVLESRFRRGQLKPIQGMETISRGNDVCLVCSRKVGACIKCNYGHCQSTFHPTCGKSAGFFMNVRTSGGKIQHKAYCEKHSQVERTKAETQKHGVEEWNSLKKVRVELERLRLICERIIRREKLKRELVICSHNMLHWNGESICSSSSSCTISPRGVCTSFVSPNVSIESATTSLRGGYTNNYKSCSETIIQRSDDRAWTPNSFLYR</sequence>
<evidence type="ECO:0000313" key="6">
    <source>
        <dbReference type="EMBL" id="CAH1416762.1"/>
    </source>
</evidence>
<accession>A0AAU9LT50</accession>
<feature type="region of interest" description="Disordered" evidence="4">
    <location>
        <begin position="223"/>
        <end position="281"/>
    </location>
</feature>
<dbReference type="Proteomes" id="UP001157418">
    <property type="component" value="Unassembled WGS sequence"/>
</dbReference>
<evidence type="ECO:0000256" key="4">
    <source>
        <dbReference type="SAM" id="MobiDB-lite"/>
    </source>
</evidence>
<dbReference type="PANTHER" id="PTHR13793">
    <property type="entry name" value="PHD FINGER PROTEINS"/>
    <property type="match status" value="1"/>
</dbReference>
<dbReference type="InterPro" id="IPR050701">
    <property type="entry name" value="Histone_Mod_Regulator"/>
</dbReference>
<evidence type="ECO:0000256" key="2">
    <source>
        <dbReference type="ARBA" id="ARBA00022771"/>
    </source>
</evidence>
<dbReference type="PROSITE" id="PS51805">
    <property type="entry name" value="EPHD"/>
    <property type="match status" value="1"/>
</dbReference>
<dbReference type="AlphaFoldDB" id="A0AAU9LT50"/>
<evidence type="ECO:0000256" key="1">
    <source>
        <dbReference type="ARBA" id="ARBA00022723"/>
    </source>
</evidence>
<feature type="compositionally biased region" description="Basic and acidic residues" evidence="4">
    <location>
        <begin position="253"/>
        <end position="275"/>
    </location>
</feature>
<comment type="caution">
    <text evidence="6">The sequence shown here is derived from an EMBL/GenBank/DDBJ whole genome shotgun (WGS) entry which is preliminary data.</text>
</comment>
<reference evidence="6 7" key="1">
    <citation type="submission" date="2022-01" db="EMBL/GenBank/DDBJ databases">
        <authorList>
            <person name="Xiong W."/>
            <person name="Schranz E."/>
        </authorList>
    </citation>
    <scope>NUCLEOTIDE SEQUENCE [LARGE SCALE GENOMIC DNA]</scope>
</reference>
<dbReference type="Pfam" id="PF13832">
    <property type="entry name" value="zf-HC5HC2H_2"/>
    <property type="match status" value="1"/>
</dbReference>
<dbReference type="InterPro" id="IPR034732">
    <property type="entry name" value="EPHD"/>
</dbReference>
<keyword evidence="2" id="KW-0863">Zinc-finger</keyword>
<keyword evidence="1" id="KW-0479">Metal-binding</keyword>
<protein>
    <recommendedName>
        <fullName evidence="5">PHD-type domain-containing protein</fullName>
    </recommendedName>
</protein>
<dbReference type="GO" id="GO:0006357">
    <property type="term" value="P:regulation of transcription by RNA polymerase II"/>
    <property type="evidence" value="ECO:0007669"/>
    <property type="project" value="TreeGrafter"/>
</dbReference>
<organism evidence="6 7">
    <name type="scientific">Lactuca virosa</name>
    <dbReference type="NCBI Taxonomy" id="75947"/>
    <lineage>
        <taxon>Eukaryota</taxon>
        <taxon>Viridiplantae</taxon>
        <taxon>Streptophyta</taxon>
        <taxon>Embryophyta</taxon>
        <taxon>Tracheophyta</taxon>
        <taxon>Spermatophyta</taxon>
        <taxon>Magnoliopsida</taxon>
        <taxon>eudicotyledons</taxon>
        <taxon>Gunneridae</taxon>
        <taxon>Pentapetalae</taxon>
        <taxon>asterids</taxon>
        <taxon>campanulids</taxon>
        <taxon>Asterales</taxon>
        <taxon>Asteraceae</taxon>
        <taxon>Cichorioideae</taxon>
        <taxon>Cichorieae</taxon>
        <taxon>Lactucinae</taxon>
        <taxon>Lactuca</taxon>
    </lineage>
</organism>
<keyword evidence="3" id="KW-0862">Zinc</keyword>
<evidence type="ECO:0000256" key="3">
    <source>
        <dbReference type="ARBA" id="ARBA00022833"/>
    </source>
</evidence>
<gene>
    <name evidence="6" type="ORF">LVIROSA_LOCUS4507</name>
</gene>
<dbReference type="EMBL" id="CAKMRJ010000002">
    <property type="protein sequence ID" value="CAH1416762.1"/>
    <property type="molecule type" value="Genomic_DNA"/>
</dbReference>
<proteinExistence type="predicted"/>
<feature type="domain" description="PHD-type" evidence="5">
    <location>
        <begin position="772"/>
        <end position="881"/>
    </location>
</feature>
<keyword evidence="7" id="KW-1185">Reference proteome</keyword>
<evidence type="ECO:0000313" key="7">
    <source>
        <dbReference type="Proteomes" id="UP001157418"/>
    </source>
</evidence>
<dbReference type="CDD" id="cd15571">
    <property type="entry name" value="ePHD"/>
    <property type="match status" value="1"/>
</dbReference>
<feature type="compositionally biased region" description="Low complexity" evidence="4">
    <location>
        <begin position="230"/>
        <end position="248"/>
    </location>
</feature>
<dbReference type="InterPro" id="IPR013083">
    <property type="entry name" value="Znf_RING/FYVE/PHD"/>
</dbReference>
<dbReference type="PANTHER" id="PTHR13793:SF107">
    <property type="entry name" value="BROMODOMAIN-CONTAINING PROTEIN HOMOLOG"/>
    <property type="match status" value="1"/>
</dbReference>
<dbReference type="GO" id="GO:0008270">
    <property type="term" value="F:zinc ion binding"/>
    <property type="evidence" value="ECO:0007669"/>
    <property type="project" value="UniProtKB-KW"/>
</dbReference>
<evidence type="ECO:0000259" key="5">
    <source>
        <dbReference type="PROSITE" id="PS51805"/>
    </source>
</evidence>
<dbReference type="GO" id="GO:0005634">
    <property type="term" value="C:nucleus"/>
    <property type="evidence" value="ECO:0007669"/>
    <property type="project" value="UniProtKB-ARBA"/>
</dbReference>
<name>A0AAU9LT50_9ASTR</name>
<dbReference type="Gene3D" id="3.30.40.10">
    <property type="entry name" value="Zinc/RING finger domain, C3HC4 (zinc finger)"/>
    <property type="match status" value="1"/>
</dbReference>